<reference evidence="9" key="4">
    <citation type="submission" date="2025-09" db="UniProtKB">
        <authorList>
            <consortium name="Ensembl"/>
        </authorList>
    </citation>
    <scope>IDENTIFICATION</scope>
</reference>
<dbReference type="GO" id="GO:0072377">
    <property type="term" value="P:blood coagulation, common pathway"/>
    <property type="evidence" value="ECO:0007669"/>
    <property type="project" value="TreeGrafter"/>
</dbReference>
<dbReference type="PANTHER" id="PTHR47221">
    <property type="entry name" value="FIBRINOGEN ALPHA CHAIN"/>
    <property type="match status" value="1"/>
</dbReference>
<dbReference type="InterPro" id="IPR014716">
    <property type="entry name" value="Fibrinogen_a/b/g_C_1"/>
</dbReference>
<keyword evidence="5" id="KW-1015">Disulfide bond</keyword>
<evidence type="ECO:0000256" key="7">
    <source>
        <dbReference type="SAM" id="SignalP"/>
    </source>
</evidence>
<keyword evidence="4" id="KW-0175">Coiled coil</keyword>
<dbReference type="InterPro" id="IPR037579">
    <property type="entry name" value="FIB_ANG-like"/>
</dbReference>
<reference evidence="9 10" key="1">
    <citation type="submission" date="2018-05" db="EMBL/GenBank/DDBJ databases">
        <authorList>
            <person name="Datahose"/>
        </authorList>
    </citation>
    <scope>NUCLEOTIDE SEQUENCE</scope>
</reference>
<dbReference type="GO" id="GO:0042730">
    <property type="term" value="P:fibrinolysis"/>
    <property type="evidence" value="ECO:0007669"/>
    <property type="project" value="TreeGrafter"/>
</dbReference>
<comment type="subcellular location">
    <subcellularLocation>
        <location evidence="1">Secreted</location>
    </subcellularLocation>
</comment>
<feature type="signal peptide" evidence="7">
    <location>
        <begin position="1"/>
        <end position="17"/>
    </location>
</feature>
<dbReference type="Proteomes" id="UP000265100">
    <property type="component" value="Chromosome 8"/>
</dbReference>
<sequence length="239" mass="26731">MMIRLVFAVLLPAAAYQSPLPTDCSDIYRGGAGVDGVYTIYPAGSTSPVQVYCDMSKDDIDNSAEKWTVIQRRQDGTVNFFKKWEHYKTGFGSAAGEYWLGLETMHLLTQRKNYELKVDMEDFEGQKVFAHYSSFSVGPESDGYKLNLGSFIKGAAGDSLSIHNGMKFTTIDNDQDTHPSNCAMVCYGGFWYSSCYAANPNAIYMWGPSTRLTGVHWRTFKGLEYSLKTMVMKIRPVAT</sequence>
<feature type="domain" description="Fibrinogen C-terminal" evidence="8">
    <location>
        <begin position="15"/>
        <end position="238"/>
    </location>
</feature>
<dbReference type="SUPFAM" id="SSF56496">
    <property type="entry name" value="Fibrinogen C-terminal domain-like"/>
    <property type="match status" value="1"/>
</dbReference>
<dbReference type="NCBIfam" id="NF040941">
    <property type="entry name" value="GGGWT_bact"/>
    <property type="match status" value="1"/>
</dbReference>
<reference evidence="10" key="2">
    <citation type="submission" date="2023-03" db="EMBL/GenBank/DDBJ databases">
        <authorList>
            <consortium name="Wellcome Sanger Institute Data Sharing"/>
        </authorList>
    </citation>
    <scope>NUCLEOTIDE SEQUENCE [LARGE SCALE GENOMIC DNA]</scope>
</reference>
<dbReference type="InterPro" id="IPR036056">
    <property type="entry name" value="Fibrinogen-like_C"/>
</dbReference>
<dbReference type="STRING" id="8154.ENSACLP00000037273"/>
<keyword evidence="10" id="KW-1185">Reference proteome</keyword>
<dbReference type="SMART" id="SM00186">
    <property type="entry name" value="FBG"/>
    <property type="match status" value="1"/>
</dbReference>
<dbReference type="GO" id="GO:0005201">
    <property type="term" value="F:extracellular matrix structural constituent"/>
    <property type="evidence" value="ECO:0007669"/>
    <property type="project" value="TreeGrafter"/>
</dbReference>
<dbReference type="PANTHER" id="PTHR47221:SF6">
    <property type="entry name" value="FIBRINOGEN ALPHA CHAIN"/>
    <property type="match status" value="1"/>
</dbReference>
<keyword evidence="6" id="KW-0325">Glycoprotein</keyword>
<evidence type="ECO:0000256" key="5">
    <source>
        <dbReference type="ARBA" id="ARBA00023157"/>
    </source>
</evidence>
<evidence type="ECO:0000256" key="4">
    <source>
        <dbReference type="ARBA" id="ARBA00023054"/>
    </source>
</evidence>
<dbReference type="OrthoDB" id="7735550at2759"/>
<accession>A0A3P8R5X0</accession>
<evidence type="ECO:0000256" key="3">
    <source>
        <dbReference type="ARBA" id="ARBA00022729"/>
    </source>
</evidence>
<gene>
    <name evidence="9" type="primary">MFAP4</name>
</gene>
<evidence type="ECO:0000313" key="9">
    <source>
        <dbReference type="Ensembl" id="ENSACLP00000037273.1"/>
    </source>
</evidence>
<evidence type="ECO:0000313" key="10">
    <source>
        <dbReference type="Proteomes" id="UP000265100"/>
    </source>
</evidence>
<keyword evidence="2" id="KW-0964">Secreted</keyword>
<dbReference type="Ensembl" id="ENSACLT00000038154.2">
    <property type="protein sequence ID" value="ENSACLP00000037273.1"/>
    <property type="gene ID" value="ENSACLG00000025253.2"/>
</dbReference>
<dbReference type="FunFam" id="3.90.215.10:FF:000001">
    <property type="entry name" value="Tenascin isoform 1"/>
    <property type="match status" value="1"/>
</dbReference>
<dbReference type="GO" id="GO:0005577">
    <property type="term" value="C:fibrinogen complex"/>
    <property type="evidence" value="ECO:0007669"/>
    <property type="project" value="TreeGrafter"/>
</dbReference>
<proteinExistence type="predicted"/>
<evidence type="ECO:0000256" key="6">
    <source>
        <dbReference type="ARBA" id="ARBA00023180"/>
    </source>
</evidence>
<dbReference type="GO" id="GO:0070527">
    <property type="term" value="P:platelet aggregation"/>
    <property type="evidence" value="ECO:0007669"/>
    <property type="project" value="TreeGrafter"/>
</dbReference>
<dbReference type="GO" id="GO:0030674">
    <property type="term" value="F:protein-macromolecule adaptor activity"/>
    <property type="evidence" value="ECO:0007669"/>
    <property type="project" value="TreeGrafter"/>
</dbReference>
<dbReference type="AlphaFoldDB" id="A0A3P8R5X0"/>
<evidence type="ECO:0000256" key="2">
    <source>
        <dbReference type="ARBA" id="ARBA00022525"/>
    </source>
</evidence>
<dbReference type="InterPro" id="IPR002181">
    <property type="entry name" value="Fibrinogen_a/b/g_C_dom"/>
</dbReference>
<feature type="chain" id="PRO_5018026066" description="Fibrinogen C-terminal domain-containing protein" evidence="7">
    <location>
        <begin position="18"/>
        <end position="239"/>
    </location>
</feature>
<reference evidence="9" key="3">
    <citation type="submission" date="2025-08" db="UniProtKB">
        <authorList>
            <consortium name="Ensembl"/>
        </authorList>
    </citation>
    <scope>IDENTIFICATION</scope>
</reference>
<dbReference type="GeneTree" id="ENSGT00940000154615"/>
<keyword evidence="3 7" id="KW-0732">Signal</keyword>
<dbReference type="CDD" id="cd00087">
    <property type="entry name" value="FReD"/>
    <property type="match status" value="1"/>
</dbReference>
<evidence type="ECO:0000256" key="1">
    <source>
        <dbReference type="ARBA" id="ARBA00004613"/>
    </source>
</evidence>
<dbReference type="Pfam" id="PF00147">
    <property type="entry name" value="Fibrinogen_C"/>
    <property type="match status" value="1"/>
</dbReference>
<dbReference type="Gene3D" id="3.90.215.10">
    <property type="entry name" value="Gamma Fibrinogen, chain A, domain 1"/>
    <property type="match status" value="1"/>
</dbReference>
<dbReference type="OMA" id="NSAEKWT"/>
<organism evidence="9 10">
    <name type="scientific">Astatotilapia calliptera</name>
    <name type="common">Eastern happy</name>
    <name type="synonym">Chromis callipterus</name>
    <dbReference type="NCBI Taxonomy" id="8154"/>
    <lineage>
        <taxon>Eukaryota</taxon>
        <taxon>Metazoa</taxon>
        <taxon>Chordata</taxon>
        <taxon>Craniata</taxon>
        <taxon>Vertebrata</taxon>
        <taxon>Euteleostomi</taxon>
        <taxon>Actinopterygii</taxon>
        <taxon>Neopterygii</taxon>
        <taxon>Teleostei</taxon>
        <taxon>Neoteleostei</taxon>
        <taxon>Acanthomorphata</taxon>
        <taxon>Ovalentaria</taxon>
        <taxon>Cichlomorphae</taxon>
        <taxon>Cichliformes</taxon>
        <taxon>Cichlidae</taxon>
        <taxon>African cichlids</taxon>
        <taxon>Pseudocrenilabrinae</taxon>
        <taxon>Haplochromini</taxon>
        <taxon>Astatotilapia</taxon>
    </lineage>
</organism>
<dbReference type="GO" id="GO:0034116">
    <property type="term" value="P:positive regulation of heterotypic cell-cell adhesion"/>
    <property type="evidence" value="ECO:0007669"/>
    <property type="project" value="TreeGrafter"/>
</dbReference>
<evidence type="ECO:0000259" key="8">
    <source>
        <dbReference type="PROSITE" id="PS51406"/>
    </source>
</evidence>
<dbReference type="PROSITE" id="PS51406">
    <property type="entry name" value="FIBRINOGEN_C_2"/>
    <property type="match status" value="1"/>
</dbReference>
<protein>
    <recommendedName>
        <fullName evidence="8">Fibrinogen C-terminal domain-containing protein</fullName>
    </recommendedName>
</protein>
<dbReference type="Bgee" id="ENSACLG00000025253">
    <property type="expression patterns" value="Expressed in liver and 1 other cell type or tissue"/>
</dbReference>
<name>A0A3P8R5X0_ASTCA</name>